<evidence type="ECO:0008006" key="3">
    <source>
        <dbReference type="Google" id="ProtNLM"/>
    </source>
</evidence>
<accession>A0A420ZBE0</accession>
<sequence>MSNMSAKLLFLYCDELREHLEQAYLLAELLKPHKQELSASQRAQLRNCIYFCNSIANILQEILARE</sequence>
<dbReference type="Proteomes" id="UP000281261">
    <property type="component" value="Unassembled WGS sequence"/>
</dbReference>
<reference evidence="1 2" key="1">
    <citation type="submission" date="2018-06" db="EMBL/GenBank/DDBJ databases">
        <title>Extensive metabolic versatility and redundancy in microbially diverse, dynamic hydrothermal sediments.</title>
        <authorList>
            <person name="Dombrowski N."/>
            <person name="Teske A."/>
            <person name="Baker B.J."/>
        </authorList>
    </citation>
    <scope>NUCLEOTIDE SEQUENCE [LARGE SCALE GENOMIC DNA]</scope>
    <source>
        <strain evidence="1">B79_G16</strain>
    </source>
</reference>
<dbReference type="EMBL" id="QMNG01000074">
    <property type="protein sequence ID" value="RLC36217.1"/>
    <property type="molecule type" value="Genomic_DNA"/>
</dbReference>
<organism evidence="1 2">
    <name type="scientific">candidate division Kazan bacterium</name>
    <dbReference type="NCBI Taxonomy" id="2202143"/>
    <lineage>
        <taxon>Bacteria</taxon>
        <taxon>Bacteria division Kazan-3B-28</taxon>
    </lineage>
</organism>
<protein>
    <recommendedName>
        <fullName evidence="3">Four helix bundle protein</fullName>
    </recommendedName>
</protein>
<proteinExistence type="predicted"/>
<gene>
    <name evidence="1" type="ORF">DRH29_05040</name>
</gene>
<comment type="caution">
    <text evidence="1">The sequence shown here is derived from an EMBL/GenBank/DDBJ whole genome shotgun (WGS) entry which is preliminary data.</text>
</comment>
<evidence type="ECO:0000313" key="2">
    <source>
        <dbReference type="Proteomes" id="UP000281261"/>
    </source>
</evidence>
<evidence type="ECO:0000313" key="1">
    <source>
        <dbReference type="EMBL" id="RLC36217.1"/>
    </source>
</evidence>
<name>A0A420ZBE0_UNCK3</name>
<dbReference type="AlphaFoldDB" id="A0A420ZBE0"/>